<feature type="domain" description="PNPLA" evidence="5">
    <location>
        <begin position="222"/>
        <end position="428"/>
    </location>
</feature>
<dbReference type="Pfam" id="PF01734">
    <property type="entry name" value="Patatin"/>
    <property type="match status" value="1"/>
</dbReference>
<sequence>MAQPPSNVRNITFLKDIVSRVLKSLSFSRSSRVTLLPASSSDDQSWSYFFTNNLRHVDFKKLKPWSLLTFLVRPSTKTLSSETNKESEASQDNKLEKALTEWVLEDVSYDEPSKQSIVNSKKVKTSRMLISKLAMESRSKFLVKSLLRASSSRSQLLRLEEIHKHVLLYPESLGMLMKAKVLPIVLHLREQTHDTAISCQAREVLTLLGYVDPPKGKGIRILSIDGGGIRGMLAIEMMRYIESKTGKRIYQLFDYLCGVSTGAILCMLLGGLHLTLDECEGLYRKMSDKMFTQSAWLGTGRLMWSHAFYDTSLWVGFLTSIFNERTMIESARDPENPKIGVVSTVLNQPTLQAFVFRNYGLPPRVTSQYLGGCNHKMWQAVRASAAAPGYFEEYQLDDMLHQVCCTLRLMKITNIVTWYKIKESCSVF</sequence>
<dbReference type="Proteomes" id="UP000694941">
    <property type="component" value="Unplaced"/>
</dbReference>
<gene>
    <name evidence="7" type="primary">LOC106474276</name>
</gene>
<dbReference type="SUPFAM" id="SSF52151">
    <property type="entry name" value="FabD/lysophospholipase-like"/>
    <property type="match status" value="1"/>
</dbReference>
<name>A0ABM1BX93_LIMPO</name>
<dbReference type="PANTHER" id="PTHR24185">
    <property type="entry name" value="CALCIUM-INDEPENDENT PHOSPHOLIPASE A2-GAMMA"/>
    <property type="match status" value="1"/>
</dbReference>
<dbReference type="RefSeq" id="XP_013790418.2">
    <property type="nucleotide sequence ID" value="XM_013934964.2"/>
</dbReference>
<accession>A0ABM1BX93</accession>
<keyword evidence="1" id="KW-0378">Hydrolase</keyword>
<reference evidence="7" key="1">
    <citation type="submission" date="2025-08" db="UniProtKB">
        <authorList>
            <consortium name="RefSeq"/>
        </authorList>
    </citation>
    <scope>IDENTIFICATION</scope>
    <source>
        <tissue evidence="7">Muscle</tissue>
    </source>
</reference>
<evidence type="ECO:0000256" key="3">
    <source>
        <dbReference type="ARBA" id="ARBA00023098"/>
    </source>
</evidence>
<feature type="short sequence motif" description="GXGXXG" evidence="4">
    <location>
        <begin position="226"/>
        <end position="231"/>
    </location>
</feature>
<evidence type="ECO:0000256" key="1">
    <source>
        <dbReference type="ARBA" id="ARBA00022801"/>
    </source>
</evidence>
<protein>
    <submittedName>
        <fullName evidence="7">Calcium-independent phospholipase A2-gamma-like isoform X1</fullName>
    </submittedName>
</protein>
<keyword evidence="2" id="KW-0442">Lipid degradation</keyword>
<dbReference type="Gene3D" id="3.40.1090.10">
    <property type="entry name" value="Cytosolic phospholipase A2 catalytic domain"/>
    <property type="match status" value="1"/>
</dbReference>
<comment type="caution">
    <text evidence="4">Lacks conserved residue(s) required for the propagation of feature annotation.</text>
</comment>
<dbReference type="InterPro" id="IPR002641">
    <property type="entry name" value="PNPLA_dom"/>
</dbReference>
<keyword evidence="3" id="KW-0443">Lipid metabolism</keyword>
<evidence type="ECO:0000313" key="6">
    <source>
        <dbReference type="Proteomes" id="UP000694941"/>
    </source>
</evidence>
<evidence type="ECO:0000313" key="7">
    <source>
        <dbReference type="RefSeq" id="XP_013790418.2"/>
    </source>
</evidence>
<evidence type="ECO:0000256" key="4">
    <source>
        <dbReference type="PROSITE-ProRule" id="PRU01161"/>
    </source>
</evidence>
<dbReference type="InterPro" id="IPR016035">
    <property type="entry name" value="Acyl_Trfase/lysoPLipase"/>
</dbReference>
<evidence type="ECO:0000256" key="2">
    <source>
        <dbReference type="ARBA" id="ARBA00022963"/>
    </source>
</evidence>
<proteinExistence type="predicted"/>
<dbReference type="GeneID" id="106474276"/>
<keyword evidence="6" id="KW-1185">Reference proteome</keyword>
<organism evidence="6 7">
    <name type="scientific">Limulus polyphemus</name>
    <name type="common">Atlantic horseshoe crab</name>
    <dbReference type="NCBI Taxonomy" id="6850"/>
    <lineage>
        <taxon>Eukaryota</taxon>
        <taxon>Metazoa</taxon>
        <taxon>Ecdysozoa</taxon>
        <taxon>Arthropoda</taxon>
        <taxon>Chelicerata</taxon>
        <taxon>Merostomata</taxon>
        <taxon>Xiphosura</taxon>
        <taxon>Limulidae</taxon>
        <taxon>Limulus</taxon>
    </lineage>
</organism>
<dbReference type="PANTHER" id="PTHR24185:SF1">
    <property type="entry name" value="CALCIUM-INDEPENDENT PHOSPHOLIPASE A2-GAMMA"/>
    <property type="match status" value="1"/>
</dbReference>
<dbReference type="PROSITE" id="PS51635">
    <property type="entry name" value="PNPLA"/>
    <property type="match status" value="1"/>
</dbReference>
<feature type="short sequence motif" description="GXSXG" evidence="4">
    <location>
        <begin position="258"/>
        <end position="262"/>
    </location>
</feature>
<evidence type="ECO:0000259" key="5">
    <source>
        <dbReference type="PROSITE" id="PS51635"/>
    </source>
</evidence>